<dbReference type="EMBL" id="CQQC01001877">
    <property type="protein sequence ID" value="CNW31460.1"/>
    <property type="molecule type" value="Genomic_DNA"/>
</dbReference>
<evidence type="ECO:0000313" key="12">
    <source>
        <dbReference type="EMBL" id="COX30261.1"/>
    </source>
</evidence>
<dbReference type="Proteomes" id="UP000046947">
    <property type="component" value="Unassembled WGS sequence"/>
</dbReference>
<dbReference type="EMBL" id="CNGE01001009">
    <property type="protein sequence ID" value="CKT60829.1"/>
    <property type="molecule type" value="Genomic_DNA"/>
</dbReference>
<evidence type="ECO:0000313" key="10">
    <source>
        <dbReference type="EMBL" id="COW36992.1"/>
    </source>
</evidence>
<evidence type="ECO:0000313" key="31">
    <source>
        <dbReference type="Proteomes" id="UP000300237"/>
    </source>
</evidence>
<dbReference type="Proteomes" id="UP000048600">
    <property type="component" value="Unassembled WGS sequence"/>
</dbReference>
<sequence length="190" mass="20422">MNSEGTVDLPGNDFDSNDFDAVDLWGADGAEGWTADPIIGVGSAATPDTGPDLDNAHGQAETDTEQEIALFTVTNPPRTVSVSTLMDGRIDHVELSARVAWMSESQLASEILVIADLARQKAQSAQYAFILDRMSQQVDADEHRVALLRKTVGETWGLPSPEEAAAAEAEVFATRYSDDCPAPDDESDPW</sequence>
<evidence type="ECO:0000313" key="21">
    <source>
        <dbReference type="Proteomes" id="UP000045842"/>
    </source>
</evidence>
<reference evidence="8 28" key="1">
    <citation type="submission" date="2015-03" db="EMBL/GenBank/DDBJ databases">
        <authorList>
            <consortium name="Pathogen Informatics"/>
            <person name="Murphy D."/>
        </authorList>
    </citation>
    <scope>NUCLEOTIDE SEQUENCE [LARGE SCALE GENOMIC DNA]</scope>
    <source>
        <strain evidence="8 28">0268S</strain>
        <strain evidence="14">N09902308</strain>
    </source>
</reference>
<reference evidence="15 30" key="4">
    <citation type="submission" date="2016-04" db="EMBL/GenBank/DDBJ databases">
        <authorList>
            <person name="Bigi M."/>
            <person name="Bigi F."/>
            <person name="Soria M.A."/>
        </authorList>
    </citation>
    <scope>NUCLEOTIDE SEQUENCE [LARGE SCALE GENOMIC DNA]</scope>
    <source>
        <strain evidence="15 30">6548</strain>
    </source>
</reference>
<dbReference type="Proteomes" id="UP000039021">
    <property type="component" value="Unassembled WGS sequence"/>
</dbReference>
<dbReference type="Proteomes" id="UP000300237">
    <property type="component" value="Chromosome"/>
</dbReference>
<evidence type="ECO:0000313" key="18">
    <source>
        <dbReference type="Proteomes" id="UP000039021"/>
    </source>
</evidence>
<evidence type="ECO:0000313" key="26">
    <source>
        <dbReference type="Proteomes" id="UP000048948"/>
    </source>
</evidence>
<dbReference type="EMBL" id="LR027516">
    <property type="protein sequence ID" value="VCU51932.1"/>
    <property type="molecule type" value="Genomic_DNA"/>
</dbReference>
<dbReference type="Proteomes" id="UP000045842">
    <property type="component" value="Unassembled WGS sequence"/>
</dbReference>
<evidence type="ECO:0000313" key="4">
    <source>
        <dbReference type="EMBL" id="CFR65070.1"/>
    </source>
</evidence>
<evidence type="ECO:0000313" key="29">
    <source>
        <dbReference type="Proteomes" id="UP000050164"/>
    </source>
</evidence>
<dbReference type="Proteomes" id="UP000050164">
    <property type="component" value="Unassembled WGS sequence"/>
</dbReference>
<organism evidence="15 30">
    <name type="scientific">Mycobacterium tuberculosis</name>
    <dbReference type="NCBI Taxonomy" id="1773"/>
    <lineage>
        <taxon>Bacteria</taxon>
        <taxon>Bacillati</taxon>
        <taxon>Actinomycetota</taxon>
        <taxon>Actinomycetes</taxon>
        <taxon>Mycobacteriales</taxon>
        <taxon>Mycobacteriaceae</taxon>
        <taxon>Mycobacterium</taxon>
        <taxon>Mycobacterium tuberculosis complex</taxon>
    </lineage>
</organism>
<evidence type="ECO:0000313" key="13">
    <source>
        <dbReference type="EMBL" id="COX39731.1"/>
    </source>
</evidence>
<reference evidence="17 18" key="2">
    <citation type="submission" date="2015-03" db="EMBL/GenBank/DDBJ databases">
        <authorList>
            <consortium name="Pathogen Informatics"/>
        </authorList>
    </citation>
    <scope>NUCLEOTIDE SEQUENCE [LARGE SCALE GENOMIC DNA]</scope>
    <source>
        <strain evidence="7 26">Bir 172</strain>
        <strain evidence="5 29">Bir 185</strain>
        <strain evidence="6 27">Bir 187</strain>
        <strain evidence="4 22">C09601061</strain>
        <strain evidence="9 19">D00501624</strain>
        <strain evidence="10 21">G09801536</strain>
        <strain evidence="2 24">G09901357</strain>
        <strain evidence="3 23">H09601792</strain>
        <strain evidence="17">K00500041</strain>
        <strain evidence="13 20">M09401471</strain>
        <strain evidence="18">N09902308</strain>
        <strain evidence="12 25">P00601463</strain>
    </source>
</reference>
<proteinExistence type="predicted"/>
<evidence type="ECO:0000313" key="15">
    <source>
        <dbReference type="EMBL" id="OMH61588.1"/>
    </source>
</evidence>
<evidence type="ECO:0000313" key="19">
    <source>
        <dbReference type="Proteomes" id="UP000039217"/>
    </source>
</evidence>
<reference evidence="11" key="3">
    <citation type="submission" date="2015-03" db="EMBL/GenBank/DDBJ databases">
        <authorList>
            <person name="Murphy D."/>
        </authorList>
    </citation>
    <scope>NUCLEOTIDE SEQUENCE [LARGE SCALE GENOMIC DNA]</scope>
    <source>
        <strain evidence="11">K00500041</strain>
    </source>
</reference>
<dbReference type="EMBL" id="CFOE01000873">
    <property type="protein sequence ID" value="CFE46527.1"/>
    <property type="molecule type" value="Genomic_DNA"/>
</dbReference>
<dbReference type="STRING" id="115862.BBG46_18795"/>
<dbReference type="EMBL" id="CSAJ01000943">
    <property type="protein sequence ID" value="COX39731.1"/>
    <property type="molecule type" value="Genomic_DNA"/>
</dbReference>
<dbReference type="EMBL" id="CSAD01000749">
    <property type="protein sequence ID" value="COW36992.1"/>
    <property type="molecule type" value="Genomic_DNA"/>
</dbReference>
<evidence type="ECO:0000313" key="24">
    <source>
        <dbReference type="Proteomes" id="UP000048289"/>
    </source>
</evidence>
<evidence type="ECO:0000313" key="2">
    <source>
        <dbReference type="EMBL" id="CFE46527.1"/>
    </source>
</evidence>
<dbReference type="Proteomes" id="UP000048948">
    <property type="component" value="Unassembled WGS sequence"/>
</dbReference>
<evidence type="ECO:0000313" key="6">
    <source>
        <dbReference type="EMBL" id="CKS46647.1"/>
    </source>
</evidence>
<dbReference type="Proteomes" id="UP000039217">
    <property type="component" value="Unassembled WGS sequence"/>
</dbReference>
<evidence type="ECO:0000313" key="7">
    <source>
        <dbReference type="EMBL" id="CKT60829.1"/>
    </source>
</evidence>
<gene>
    <name evidence="15" type="primary">espD_1</name>
    <name evidence="2" type="synonym">espD</name>
    <name evidence="15" type="ORF">A4S10_03780</name>
    <name evidence="16" type="ORF">DKC2_3842</name>
    <name evidence="4" type="ORF">ERS007657_00141</name>
    <name evidence="9" type="ORF">ERS007661_03819</name>
    <name evidence="10" type="ORF">ERS007679_03738</name>
    <name evidence="2" type="ORF">ERS007681_04091</name>
    <name evidence="3" type="ORF">ERS007688_03850</name>
    <name evidence="11" type="ORF">ERS007703_04297</name>
    <name evidence="13" type="ORF">ERS007720_04435</name>
    <name evidence="14" type="ORF">ERS007739_01479</name>
    <name evidence="12" type="ORF">ERS007741_04158</name>
    <name evidence="7" type="ORF">ERS027646_03879</name>
    <name evidence="5" type="ORF">ERS027659_02778</name>
    <name evidence="6" type="ORF">ERS027661_03116</name>
    <name evidence="8" type="ORF">ERS094118_04081</name>
</gene>
<dbReference type="EMBL" id="CHKL01000783">
    <property type="protein sequence ID" value="COX30261.1"/>
    <property type="molecule type" value="Genomic_DNA"/>
</dbReference>
<dbReference type="EMBL" id="CGCX01000026">
    <property type="protein sequence ID" value="CFR65070.1"/>
    <property type="molecule type" value="Genomic_DNA"/>
</dbReference>
<name>A0A0E8V9R0_MYCTX</name>
<dbReference type="Proteomes" id="UP000189452">
    <property type="component" value="Chromosome"/>
</dbReference>
<dbReference type="Proteomes" id="UP000049023">
    <property type="component" value="Unassembled WGS sequence"/>
</dbReference>
<feature type="region of interest" description="Disordered" evidence="1">
    <location>
        <begin position="42"/>
        <end position="62"/>
    </location>
</feature>
<dbReference type="AlphaFoldDB" id="A0A0E8V9R0"/>
<evidence type="ECO:0000313" key="3">
    <source>
        <dbReference type="EMBL" id="CFE74476.1"/>
    </source>
</evidence>
<evidence type="ECO:0000256" key="1">
    <source>
        <dbReference type="SAM" id="MobiDB-lite"/>
    </source>
</evidence>
<dbReference type="EMBL" id="CNFT01000710">
    <property type="protein sequence ID" value="CKS20398.1"/>
    <property type="molecule type" value="Genomic_DNA"/>
</dbReference>
<dbReference type="Proteomes" id="UP000038802">
    <property type="component" value="Unassembled WGS sequence"/>
</dbReference>
<protein>
    <submittedName>
        <fullName evidence="15">ESX-1 secretion-associated protein EspD</fullName>
    </submittedName>
    <submittedName>
        <fullName evidence="16">Secretion protein EspD</fullName>
    </submittedName>
</protein>
<evidence type="ECO:0000313" key="8">
    <source>
        <dbReference type="EMBL" id="CLX13196.1"/>
    </source>
</evidence>
<reference evidence="16 31" key="6">
    <citation type="submission" date="2018-08" db="EMBL/GenBank/DDBJ databases">
        <authorList>
            <person name="Fokvardsen B D."/>
            <person name="Norman A."/>
        </authorList>
    </citation>
    <scope>NUCLEOTIDE SEQUENCE [LARGE SCALE GENOMIC DNA]</scope>
    <source>
        <strain evidence="16 31">DKC2</strain>
    </source>
</reference>
<dbReference type="Proteomes" id="UP000050139">
    <property type="component" value="Unassembled WGS sequence"/>
</dbReference>
<dbReference type="EMBL" id="COPH01000056">
    <property type="protein sequence ID" value="CLX13196.1"/>
    <property type="molecule type" value="Genomic_DNA"/>
</dbReference>
<dbReference type="EMBL" id="CFOH01000935">
    <property type="protein sequence ID" value="CFE74476.1"/>
    <property type="molecule type" value="Genomic_DNA"/>
</dbReference>
<dbReference type="EMBL" id="CSAE01000726">
    <property type="protein sequence ID" value="COW82920.1"/>
    <property type="molecule type" value="Genomic_DNA"/>
</dbReference>
<dbReference type="Proteomes" id="UP000044938">
    <property type="component" value="Unassembled WGS sequence"/>
</dbReference>
<evidence type="ECO:0000313" key="22">
    <source>
        <dbReference type="Proteomes" id="UP000046680"/>
    </source>
</evidence>
<evidence type="ECO:0000313" key="30">
    <source>
        <dbReference type="Proteomes" id="UP000189452"/>
    </source>
</evidence>
<evidence type="ECO:0000313" key="20">
    <source>
        <dbReference type="Proteomes" id="UP000044938"/>
    </source>
</evidence>
<evidence type="ECO:0000313" key="25">
    <source>
        <dbReference type="Proteomes" id="UP000048600"/>
    </source>
</evidence>
<reference evidence="15 30" key="5">
    <citation type="submission" date="2017-02" db="EMBL/GenBank/DDBJ databases">
        <title>Protein polymorphisms may explain contrasting epidemiological fitness of two variants of a multidrug-resistant Mycobacterium tuberculosis strain.</title>
        <authorList>
            <person name="Bigi M.M."/>
            <person name="Lopez B."/>
            <person name="Blanco F.C."/>
            <person name="Sasiain M.C."/>
            <person name="De La Barrera S."/>
            <person name="Ritacco V."/>
            <person name="Bigi F."/>
            <person name="Soria M.A."/>
        </authorList>
    </citation>
    <scope>NUCLEOTIDE SEQUENCE [LARGE SCALE GENOMIC DNA]</scope>
    <source>
        <strain evidence="15 30">6548</strain>
    </source>
</reference>
<evidence type="ECO:0000313" key="11">
    <source>
        <dbReference type="EMBL" id="COW82920.1"/>
    </source>
</evidence>
<dbReference type="PATRIC" id="fig|1773.211.peg.697"/>
<evidence type="ECO:0000313" key="5">
    <source>
        <dbReference type="EMBL" id="CKS20398.1"/>
    </source>
</evidence>
<evidence type="ECO:0000313" key="9">
    <source>
        <dbReference type="EMBL" id="CNW31460.1"/>
    </source>
</evidence>
<evidence type="ECO:0000313" key="28">
    <source>
        <dbReference type="Proteomes" id="UP000050139"/>
    </source>
</evidence>
<dbReference type="EMBL" id="CSBK01000573">
    <property type="protein sequence ID" value="COX58296.1"/>
    <property type="molecule type" value="Genomic_DNA"/>
</dbReference>
<evidence type="ECO:0000313" key="27">
    <source>
        <dbReference type="Proteomes" id="UP000049023"/>
    </source>
</evidence>
<dbReference type="EMBL" id="LWDQ01000001">
    <property type="protein sequence ID" value="OMH61588.1"/>
    <property type="molecule type" value="Genomic_DNA"/>
</dbReference>
<evidence type="ECO:0000313" key="14">
    <source>
        <dbReference type="EMBL" id="COX58296.1"/>
    </source>
</evidence>
<dbReference type="Proteomes" id="UP000046680">
    <property type="component" value="Unassembled WGS sequence"/>
</dbReference>
<evidence type="ECO:0000313" key="16">
    <source>
        <dbReference type="EMBL" id="VCU51932.1"/>
    </source>
</evidence>
<evidence type="ECO:0000313" key="23">
    <source>
        <dbReference type="Proteomes" id="UP000046947"/>
    </source>
</evidence>
<dbReference type="EMBL" id="CNFU01000763">
    <property type="protein sequence ID" value="CKS46647.1"/>
    <property type="molecule type" value="Genomic_DNA"/>
</dbReference>
<dbReference type="Proteomes" id="UP000048289">
    <property type="component" value="Unassembled WGS sequence"/>
</dbReference>
<accession>A0A0E8V9R0</accession>
<evidence type="ECO:0000313" key="17">
    <source>
        <dbReference type="Proteomes" id="UP000038802"/>
    </source>
</evidence>